<dbReference type="RefSeq" id="WP_092311026.1">
    <property type="nucleotide sequence ID" value="NZ_FMAD01000004.1"/>
</dbReference>
<organism evidence="1 2">
    <name type="scientific">Cupriavidus alkaliphilus</name>
    <dbReference type="NCBI Taxonomy" id="942866"/>
    <lineage>
        <taxon>Bacteria</taxon>
        <taxon>Pseudomonadati</taxon>
        <taxon>Pseudomonadota</taxon>
        <taxon>Betaproteobacteria</taxon>
        <taxon>Burkholderiales</taxon>
        <taxon>Burkholderiaceae</taxon>
        <taxon>Cupriavidus</taxon>
    </lineage>
</organism>
<reference evidence="1 2" key="1">
    <citation type="submission" date="2020-08" db="EMBL/GenBank/DDBJ databases">
        <title>Genomic Encyclopedia of Type Strains, Phase IV (KMG-V): Genome sequencing to study the core and pangenomes of soil and plant-associated prokaryotes.</title>
        <authorList>
            <person name="Whitman W."/>
        </authorList>
    </citation>
    <scope>NUCLEOTIDE SEQUENCE [LARGE SCALE GENOMIC DNA]</scope>
    <source>
        <strain evidence="1 2">SLV-2362</strain>
    </source>
</reference>
<gene>
    <name evidence="1" type="ORF">FHX61_001904</name>
</gene>
<comment type="caution">
    <text evidence="1">The sequence shown here is derived from an EMBL/GenBank/DDBJ whole genome shotgun (WGS) entry which is preliminary data.</text>
</comment>
<dbReference type="EMBL" id="JACHWF010000002">
    <property type="protein sequence ID" value="MBB3007256.1"/>
    <property type="molecule type" value="Genomic_DNA"/>
</dbReference>
<evidence type="ECO:0000313" key="1">
    <source>
        <dbReference type="EMBL" id="MBB3007256.1"/>
    </source>
</evidence>
<protein>
    <submittedName>
        <fullName evidence="1">Uncharacterized protein</fullName>
    </submittedName>
</protein>
<name>A0A7W4V8X5_9BURK</name>
<accession>A0A7W4V8X5</accession>
<proteinExistence type="predicted"/>
<keyword evidence="2" id="KW-1185">Reference proteome</keyword>
<sequence>MANGYGDDPAGLAAQAAANLKGPVAPHDCEQAAALLAGMAAMVAGLRDALAREEGQHGG</sequence>
<dbReference type="AlphaFoldDB" id="A0A7W4V8X5"/>
<evidence type="ECO:0000313" key="2">
    <source>
        <dbReference type="Proteomes" id="UP000578036"/>
    </source>
</evidence>
<dbReference type="Proteomes" id="UP000578036">
    <property type="component" value="Unassembled WGS sequence"/>
</dbReference>